<dbReference type="GeneID" id="110801898"/>
<dbReference type="Proteomes" id="UP000813463">
    <property type="component" value="Chromosome 4"/>
</dbReference>
<dbReference type="Pfam" id="PF13456">
    <property type="entry name" value="RVT_3"/>
    <property type="match status" value="1"/>
</dbReference>
<accession>A0A9R0J8R1</accession>
<dbReference type="Pfam" id="PF00665">
    <property type="entry name" value="rve"/>
    <property type="match status" value="1"/>
</dbReference>
<sequence length="460" mass="51455">MDTAGRLLRWEIELSEYDVEFHPRNAIKAQALADFVVEASYQEDEAKAESWEVSVDGSAAQSGAGAGVVMTSPTGDKFEYAIRFTFTASNNEAEYEAAIAGVQLCLLADAKRIIMTTDSQLVANQFSGEYETKEPSMRRYREKLKSLTTKLEAFEIVLVPRALNTAADGLGKLASSKAIELNRSVMIEIMHRRSTEDKGKEVMVITANTEWDNSIKEHSAFLLRCLTAYESARLIEEMHEGICGNHVGGKTLSLICQRQGYYWPTMLEDAQNYVKKCEKFQLFAPVIRMPANDLMPILNPNPFAQWGMDIVGPFTTASGGRKFLIVAVDYFTKWIEAEPLAKITANQVRKFICKNIITRFGIPTAIVFDHGCQFDCAPIQAFLADYRVKFAYASVCHPQSNGQAEAANKQILIALKKKLDEFKGKWVDTVPEVLWGNRTTVKEATGESPFKLCFGWIRAN</sequence>
<dbReference type="InterPro" id="IPR041588">
    <property type="entry name" value="Integrase_H2C2"/>
</dbReference>
<dbReference type="CDD" id="cd09279">
    <property type="entry name" value="RNase_HI_like"/>
    <property type="match status" value="1"/>
</dbReference>
<dbReference type="GO" id="GO:0015074">
    <property type="term" value="P:DNA integration"/>
    <property type="evidence" value="ECO:0007669"/>
    <property type="project" value="InterPro"/>
</dbReference>
<evidence type="ECO:0000259" key="2">
    <source>
        <dbReference type="PROSITE" id="PS50994"/>
    </source>
</evidence>
<protein>
    <submittedName>
        <fullName evidence="4">Uncharacterized protein</fullName>
    </submittedName>
</protein>
<dbReference type="InterPro" id="IPR036397">
    <property type="entry name" value="RNaseH_sf"/>
</dbReference>
<dbReference type="InterPro" id="IPR012337">
    <property type="entry name" value="RNaseH-like_sf"/>
</dbReference>
<dbReference type="PANTHER" id="PTHR48475">
    <property type="entry name" value="RIBONUCLEASE H"/>
    <property type="match status" value="1"/>
</dbReference>
<dbReference type="PROSITE" id="PS50994">
    <property type="entry name" value="INTEGRASE"/>
    <property type="match status" value="1"/>
</dbReference>
<dbReference type="KEGG" id="soe:110801898"/>
<dbReference type="PANTHER" id="PTHR48475:SF2">
    <property type="entry name" value="RIBONUCLEASE H"/>
    <property type="match status" value="1"/>
</dbReference>
<proteinExistence type="predicted"/>
<dbReference type="GO" id="GO:0003676">
    <property type="term" value="F:nucleic acid binding"/>
    <property type="evidence" value="ECO:0007669"/>
    <property type="project" value="InterPro"/>
</dbReference>
<keyword evidence="3" id="KW-1185">Reference proteome</keyword>
<feature type="domain" description="RNase H type-1" evidence="1">
    <location>
        <begin position="47"/>
        <end position="180"/>
    </location>
</feature>
<dbReference type="Pfam" id="PF17921">
    <property type="entry name" value="Integrase_H2C2"/>
    <property type="match status" value="1"/>
</dbReference>
<dbReference type="PROSITE" id="PS50879">
    <property type="entry name" value="RNASE_H_1"/>
    <property type="match status" value="1"/>
</dbReference>
<dbReference type="InterPro" id="IPR002156">
    <property type="entry name" value="RNaseH_domain"/>
</dbReference>
<gene>
    <name evidence="4" type="primary">LOC110801898</name>
</gene>
<reference evidence="4" key="2">
    <citation type="submission" date="2025-08" db="UniProtKB">
        <authorList>
            <consortium name="RefSeq"/>
        </authorList>
    </citation>
    <scope>IDENTIFICATION</scope>
    <source>
        <tissue evidence="4">Leaf</tissue>
    </source>
</reference>
<evidence type="ECO:0000259" key="1">
    <source>
        <dbReference type="PROSITE" id="PS50879"/>
    </source>
</evidence>
<dbReference type="Gene3D" id="3.30.420.10">
    <property type="entry name" value="Ribonuclease H-like superfamily/Ribonuclease H"/>
    <property type="match status" value="2"/>
</dbReference>
<evidence type="ECO:0000313" key="3">
    <source>
        <dbReference type="Proteomes" id="UP000813463"/>
    </source>
</evidence>
<dbReference type="InterPro" id="IPR001584">
    <property type="entry name" value="Integrase_cat-core"/>
</dbReference>
<dbReference type="RefSeq" id="XP_021862996.2">
    <property type="nucleotide sequence ID" value="XM_022007304.2"/>
</dbReference>
<feature type="domain" description="Integrase catalytic" evidence="2">
    <location>
        <begin position="298"/>
        <end position="457"/>
    </location>
</feature>
<dbReference type="SUPFAM" id="SSF53098">
    <property type="entry name" value="Ribonuclease H-like"/>
    <property type="match status" value="2"/>
</dbReference>
<dbReference type="GO" id="GO:0004523">
    <property type="term" value="F:RNA-DNA hybrid ribonuclease activity"/>
    <property type="evidence" value="ECO:0007669"/>
    <property type="project" value="InterPro"/>
</dbReference>
<dbReference type="AlphaFoldDB" id="A0A9R0J8R1"/>
<organism evidence="3 4">
    <name type="scientific">Spinacia oleracea</name>
    <name type="common">Spinach</name>
    <dbReference type="NCBI Taxonomy" id="3562"/>
    <lineage>
        <taxon>Eukaryota</taxon>
        <taxon>Viridiplantae</taxon>
        <taxon>Streptophyta</taxon>
        <taxon>Embryophyta</taxon>
        <taxon>Tracheophyta</taxon>
        <taxon>Spermatophyta</taxon>
        <taxon>Magnoliopsida</taxon>
        <taxon>eudicotyledons</taxon>
        <taxon>Gunneridae</taxon>
        <taxon>Pentapetalae</taxon>
        <taxon>Caryophyllales</taxon>
        <taxon>Chenopodiaceae</taxon>
        <taxon>Chenopodioideae</taxon>
        <taxon>Anserineae</taxon>
        <taxon>Spinacia</taxon>
    </lineage>
</organism>
<evidence type="ECO:0000313" key="4">
    <source>
        <dbReference type="RefSeq" id="XP_021862996.2"/>
    </source>
</evidence>
<reference evidence="3" key="1">
    <citation type="journal article" date="2021" name="Nat. Commun.">
        <title>Genomic analyses provide insights into spinach domestication and the genetic basis of agronomic traits.</title>
        <authorList>
            <person name="Cai X."/>
            <person name="Sun X."/>
            <person name="Xu C."/>
            <person name="Sun H."/>
            <person name="Wang X."/>
            <person name="Ge C."/>
            <person name="Zhang Z."/>
            <person name="Wang Q."/>
            <person name="Fei Z."/>
            <person name="Jiao C."/>
            <person name="Wang Q."/>
        </authorList>
    </citation>
    <scope>NUCLEOTIDE SEQUENCE [LARGE SCALE GENOMIC DNA]</scope>
    <source>
        <strain evidence="3">cv. Varoflay</strain>
    </source>
</reference>
<dbReference type="Gene3D" id="1.10.340.70">
    <property type="match status" value="1"/>
</dbReference>
<name>A0A9R0J8R1_SPIOL</name>